<dbReference type="Pfam" id="PF02518">
    <property type="entry name" value="HATPase_c"/>
    <property type="match status" value="1"/>
</dbReference>
<dbReference type="InterPro" id="IPR003594">
    <property type="entry name" value="HATPase_dom"/>
</dbReference>
<dbReference type="GO" id="GO:0006355">
    <property type="term" value="P:regulation of DNA-templated transcription"/>
    <property type="evidence" value="ECO:0007669"/>
    <property type="project" value="InterPro"/>
</dbReference>
<proteinExistence type="predicted"/>
<dbReference type="Pfam" id="PF00512">
    <property type="entry name" value="HisKA"/>
    <property type="match status" value="1"/>
</dbReference>
<evidence type="ECO:0000256" key="4">
    <source>
        <dbReference type="ARBA" id="ARBA00022679"/>
    </source>
</evidence>
<keyword evidence="6 12" id="KW-0418">Kinase</keyword>
<keyword evidence="7" id="KW-0067">ATP-binding</keyword>
<dbReference type="InterPro" id="IPR013767">
    <property type="entry name" value="PAS_fold"/>
</dbReference>
<name>A0A2P7QRN9_9SPHN</name>
<dbReference type="SMART" id="SM00387">
    <property type="entry name" value="HATPase_c"/>
    <property type="match status" value="1"/>
</dbReference>
<feature type="domain" description="PAS" evidence="10">
    <location>
        <begin position="5"/>
        <end position="50"/>
    </location>
</feature>
<organism evidence="12 13">
    <name type="scientific">Allosphingosinicella deserti</name>
    <dbReference type="NCBI Taxonomy" id="2116704"/>
    <lineage>
        <taxon>Bacteria</taxon>
        <taxon>Pseudomonadati</taxon>
        <taxon>Pseudomonadota</taxon>
        <taxon>Alphaproteobacteria</taxon>
        <taxon>Sphingomonadales</taxon>
        <taxon>Sphingomonadaceae</taxon>
        <taxon>Allosphingosinicella</taxon>
    </lineage>
</organism>
<dbReference type="PANTHER" id="PTHR43065:SF10">
    <property type="entry name" value="PEROXIDE STRESS-ACTIVATED HISTIDINE KINASE MAK3"/>
    <property type="match status" value="1"/>
</dbReference>
<dbReference type="InterPro" id="IPR035965">
    <property type="entry name" value="PAS-like_dom_sf"/>
</dbReference>
<dbReference type="EC" id="2.7.13.3" evidence="2"/>
<keyword evidence="3" id="KW-0597">Phosphoprotein</keyword>
<dbReference type="PROSITE" id="PS50112">
    <property type="entry name" value="PAS"/>
    <property type="match status" value="1"/>
</dbReference>
<dbReference type="SMART" id="SM00091">
    <property type="entry name" value="PAS"/>
    <property type="match status" value="2"/>
</dbReference>
<accession>A0A2P7QRN9</accession>
<dbReference type="Pfam" id="PF00989">
    <property type="entry name" value="PAS"/>
    <property type="match status" value="1"/>
</dbReference>
<dbReference type="Gene3D" id="3.30.450.20">
    <property type="entry name" value="PAS domain"/>
    <property type="match status" value="2"/>
</dbReference>
<feature type="domain" description="Histidine kinase" evidence="9">
    <location>
        <begin position="309"/>
        <end position="526"/>
    </location>
</feature>
<dbReference type="SMART" id="SM00086">
    <property type="entry name" value="PAC"/>
    <property type="match status" value="1"/>
</dbReference>
<dbReference type="OrthoDB" id="9789238at2"/>
<protein>
    <recommendedName>
        <fullName evidence="2">histidine kinase</fullName>
        <ecNumber evidence="2">2.7.13.3</ecNumber>
    </recommendedName>
</protein>
<dbReference type="Proteomes" id="UP000241167">
    <property type="component" value="Unassembled WGS sequence"/>
</dbReference>
<dbReference type="AlphaFoldDB" id="A0A2P7QRN9"/>
<gene>
    <name evidence="12" type="ORF">C7I55_09855</name>
</gene>
<evidence type="ECO:0000259" key="9">
    <source>
        <dbReference type="PROSITE" id="PS50109"/>
    </source>
</evidence>
<evidence type="ECO:0000256" key="8">
    <source>
        <dbReference type="ARBA" id="ARBA00023012"/>
    </source>
</evidence>
<dbReference type="SMART" id="SM00388">
    <property type="entry name" value="HisKA"/>
    <property type="match status" value="1"/>
</dbReference>
<feature type="domain" description="PAC" evidence="11">
    <location>
        <begin position="75"/>
        <end position="129"/>
    </location>
</feature>
<evidence type="ECO:0000256" key="7">
    <source>
        <dbReference type="ARBA" id="ARBA00022840"/>
    </source>
</evidence>
<dbReference type="SUPFAM" id="SSF55785">
    <property type="entry name" value="PYP-like sensor domain (PAS domain)"/>
    <property type="match status" value="2"/>
</dbReference>
<comment type="catalytic activity">
    <reaction evidence="1">
        <text>ATP + protein L-histidine = ADP + protein N-phospho-L-histidine.</text>
        <dbReference type="EC" id="2.7.13.3"/>
    </reaction>
</comment>
<evidence type="ECO:0000256" key="6">
    <source>
        <dbReference type="ARBA" id="ARBA00022777"/>
    </source>
</evidence>
<keyword evidence="4" id="KW-0808">Transferase</keyword>
<evidence type="ECO:0000256" key="5">
    <source>
        <dbReference type="ARBA" id="ARBA00022741"/>
    </source>
</evidence>
<dbReference type="InterPro" id="IPR000700">
    <property type="entry name" value="PAS-assoc_C"/>
</dbReference>
<evidence type="ECO:0000256" key="2">
    <source>
        <dbReference type="ARBA" id="ARBA00012438"/>
    </source>
</evidence>
<dbReference type="Gene3D" id="1.10.287.130">
    <property type="match status" value="1"/>
</dbReference>
<dbReference type="CDD" id="cd00082">
    <property type="entry name" value="HisKA"/>
    <property type="match status" value="1"/>
</dbReference>
<evidence type="ECO:0000313" key="13">
    <source>
        <dbReference type="Proteomes" id="UP000241167"/>
    </source>
</evidence>
<dbReference type="Gene3D" id="3.30.565.10">
    <property type="entry name" value="Histidine kinase-like ATPase, C-terminal domain"/>
    <property type="match status" value="1"/>
</dbReference>
<dbReference type="InterPro" id="IPR001610">
    <property type="entry name" value="PAC"/>
</dbReference>
<reference evidence="12 13" key="1">
    <citation type="submission" date="2018-03" db="EMBL/GenBank/DDBJ databases">
        <title>The draft genome of Sphingosinicella sp. GL-C-18.</title>
        <authorList>
            <person name="Liu L."/>
            <person name="Li L."/>
            <person name="Liang L."/>
            <person name="Zhang X."/>
            <person name="Wang T."/>
        </authorList>
    </citation>
    <scope>NUCLEOTIDE SEQUENCE [LARGE SCALE GENOMIC DNA]</scope>
    <source>
        <strain evidence="12 13">GL-C-18</strain>
    </source>
</reference>
<dbReference type="InterPro" id="IPR003661">
    <property type="entry name" value="HisK_dim/P_dom"/>
</dbReference>
<dbReference type="GO" id="GO:0005524">
    <property type="term" value="F:ATP binding"/>
    <property type="evidence" value="ECO:0007669"/>
    <property type="project" value="UniProtKB-KW"/>
</dbReference>
<dbReference type="GO" id="GO:0000155">
    <property type="term" value="F:phosphorelay sensor kinase activity"/>
    <property type="evidence" value="ECO:0007669"/>
    <property type="project" value="InterPro"/>
</dbReference>
<dbReference type="NCBIfam" id="TIGR00229">
    <property type="entry name" value="sensory_box"/>
    <property type="match status" value="2"/>
</dbReference>
<dbReference type="InterPro" id="IPR004358">
    <property type="entry name" value="Sig_transdc_His_kin-like_C"/>
</dbReference>
<dbReference type="SUPFAM" id="SSF47384">
    <property type="entry name" value="Homodimeric domain of signal transducing histidine kinase"/>
    <property type="match status" value="1"/>
</dbReference>
<sequence>MARLDRAGASEILDLVHDAIIVRDAAGHIVQWNLAAEQHYGWSRSEAHGQRLCELLGCTAAAPVSDIENLLLSAGLWEGELTRRDRNGREMAVEARWSLRRDRTGVPLHIVETSRDISHRRRTEAEARLTEYRYRNLFQAMAVAFWEIDFSGVGNMLRALFADGVTDVRAHMLADRQFTRTAMTRSRVRDVNDKTLSLFGAATREEIVGGTVARFWPAESEPVFIEAVVASAEKRPHYITETKLLTVTGAEIDVLFTVSWSPESRKEGVILLGVIDIGDRKRAEEAMHGLQADLARAARISILGEFTASIAHEVNQPLAAIATNGEAGLRWLDRPEPDIEEVRSLSARIVADARRAAEIIGRVRAMAEQRPPQRTLLDVNALIEETLLFLRHDLKSHAIAVSAVLATDLPPIAGDRTQIQQILVNLAVNAIQAMADLPVERRRLSVHSVKAAGRSVAVTIEDEGNGFAAGAEARLFDSFFTTKPSGMGMGLRICRSIAEAHGGTIEARARSGGAGAAFTLTLPGASWDEAVAAPGEVDDHTKV</sequence>
<keyword evidence="5" id="KW-0547">Nucleotide-binding</keyword>
<dbReference type="RefSeq" id="WP_106512771.1">
    <property type="nucleotide sequence ID" value="NZ_PXYI01000003.1"/>
</dbReference>
<dbReference type="InterPro" id="IPR005467">
    <property type="entry name" value="His_kinase_dom"/>
</dbReference>
<dbReference type="PROSITE" id="PS50113">
    <property type="entry name" value="PAC"/>
    <property type="match status" value="1"/>
</dbReference>
<evidence type="ECO:0000259" key="11">
    <source>
        <dbReference type="PROSITE" id="PS50113"/>
    </source>
</evidence>
<evidence type="ECO:0000313" key="12">
    <source>
        <dbReference type="EMBL" id="PSJ40619.1"/>
    </source>
</evidence>
<keyword evidence="13" id="KW-1185">Reference proteome</keyword>
<dbReference type="PRINTS" id="PR00344">
    <property type="entry name" value="BCTRLSENSOR"/>
</dbReference>
<dbReference type="InterPro" id="IPR036890">
    <property type="entry name" value="HATPase_C_sf"/>
</dbReference>
<dbReference type="PANTHER" id="PTHR43065">
    <property type="entry name" value="SENSOR HISTIDINE KINASE"/>
    <property type="match status" value="1"/>
</dbReference>
<dbReference type="InterPro" id="IPR000014">
    <property type="entry name" value="PAS"/>
</dbReference>
<dbReference type="SUPFAM" id="SSF55874">
    <property type="entry name" value="ATPase domain of HSP90 chaperone/DNA topoisomerase II/histidine kinase"/>
    <property type="match status" value="1"/>
</dbReference>
<dbReference type="InterPro" id="IPR036097">
    <property type="entry name" value="HisK_dim/P_sf"/>
</dbReference>
<keyword evidence="8" id="KW-0902">Two-component regulatory system</keyword>
<dbReference type="CDD" id="cd00130">
    <property type="entry name" value="PAS"/>
    <property type="match status" value="1"/>
</dbReference>
<dbReference type="EMBL" id="PXYI01000003">
    <property type="protein sequence ID" value="PSJ40619.1"/>
    <property type="molecule type" value="Genomic_DNA"/>
</dbReference>
<comment type="caution">
    <text evidence="12">The sequence shown here is derived from an EMBL/GenBank/DDBJ whole genome shotgun (WGS) entry which is preliminary data.</text>
</comment>
<evidence type="ECO:0000259" key="10">
    <source>
        <dbReference type="PROSITE" id="PS50112"/>
    </source>
</evidence>
<dbReference type="Pfam" id="PF13426">
    <property type="entry name" value="PAS_9"/>
    <property type="match status" value="1"/>
</dbReference>
<dbReference type="PROSITE" id="PS50109">
    <property type="entry name" value="HIS_KIN"/>
    <property type="match status" value="1"/>
</dbReference>
<evidence type="ECO:0000256" key="3">
    <source>
        <dbReference type="ARBA" id="ARBA00022553"/>
    </source>
</evidence>
<evidence type="ECO:0000256" key="1">
    <source>
        <dbReference type="ARBA" id="ARBA00000085"/>
    </source>
</evidence>